<dbReference type="InParanoid" id="T1EUF5"/>
<dbReference type="EMBL" id="KB097495">
    <property type="protein sequence ID" value="ESN96664.1"/>
    <property type="molecule type" value="Genomic_DNA"/>
</dbReference>
<reference evidence="1 3" key="2">
    <citation type="journal article" date="2013" name="Nature">
        <title>Insights into bilaterian evolution from three spiralian genomes.</title>
        <authorList>
            <person name="Simakov O."/>
            <person name="Marletaz F."/>
            <person name="Cho S.J."/>
            <person name="Edsinger-Gonzales E."/>
            <person name="Havlak P."/>
            <person name="Hellsten U."/>
            <person name="Kuo D.H."/>
            <person name="Larsson T."/>
            <person name="Lv J."/>
            <person name="Arendt D."/>
            <person name="Savage R."/>
            <person name="Osoegawa K."/>
            <person name="de Jong P."/>
            <person name="Grimwood J."/>
            <person name="Chapman J.A."/>
            <person name="Shapiro H."/>
            <person name="Aerts A."/>
            <person name="Otillar R.P."/>
            <person name="Terry A.Y."/>
            <person name="Boore J.L."/>
            <person name="Grigoriev I.V."/>
            <person name="Lindberg D.R."/>
            <person name="Seaver E.C."/>
            <person name="Weisblat D.A."/>
            <person name="Putnam N.H."/>
            <person name="Rokhsar D.S."/>
        </authorList>
    </citation>
    <scope>NUCLEOTIDE SEQUENCE</scope>
</reference>
<evidence type="ECO:0000313" key="1">
    <source>
        <dbReference type="EMBL" id="ESN96664.1"/>
    </source>
</evidence>
<organism evidence="2 3">
    <name type="scientific">Helobdella robusta</name>
    <name type="common">Californian leech</name>
    <dbReference type="NCBI Taxonomy" id="6412"/>
    <lineage>
        <taxon>Eukaryota</taxon>
        <taxon>Metazoa</taxon>
        <taxon>Spiralia</taxon>
        <taxon>Lophotrochozoa</taxon>
        <taxon>Annelida</taxon>
        <taxon>Clitellata</taxon>
        <taxon>Hirudinea</taxon>
        <taxon>Rhynchobdellida</taxon>
        <taxon>Glossiphoniidae</taxon>
        <taxon>Helobdella</taxon>
    </lineage>
</organism>
<dbReference type="RefSeq" id="XP_009025788.1">
    <property type="nucleotide sequence ID" value="XM_009027540.1"/>
</dbReference>
<evidence type="ECO:0000313" key="3">
    <source>
        <dbReference type="Proteomes" id="UP000015101"/>
    </source>
</evidence>
<gene>
    <name evidence="2" type="primary">20200205</name>
    <name evidence="1" type="ORF">HELRODRAFT_163758</name>
</gene>
<evidence type="ECO:0000313" key="2">
    <source>
        <dbReference type="EnsemblMetazoa" id="HelroP163758"/>
    </source>
</evidence>
<dbReference type="EMBL" id="AMQM01001444">
    <property type="status" value="NOT_ANNOTATED_CDS"/>
    <property type="molecule type" value="Genomic_DNA"/>
</dbReference>
<dbReference type="CTD" id="20200205"/>
<protein>
    <submittedName>
        <fullName evidence="1 2">Uncharacterized protein</fullName>
    </submittedName>
</protein>
<reference evidence="3" key="1">
    <citation type="submission" date="2012-12" db="EMBL/GenBank/DDBJ databases">
        <authorList>
            <person name="Hellsten U."/>
            <person name="Grimwood J."/>
            <person name="Chapman J.A."/>
            <person name="Shapiro H."/>
            <person name="Aerts A."/>
            <person name="Otillar R.P."/>
            <person name="Terry A.Y."/>
            <person name="Boore J.L."/>
            <person name="Simakov O."/>
            <person name="Marletaz F."/>
            <person name="Cho S.-J."/>
            <person name="Edsinger-Gonzales E."/>
            <person name="Havlak P."/>
            <person name="Kuo D.-H."/>
            <person name="Larsson T."/>
            <person name="Lv J."/>
            <person name="Arendt D."/>
            <person name="Savage R."/>
            <person name="Osoegawa K."/>
            <person name="de Jong P."/>
            <person name="Lindberg D.R."/>
            <person name="Seaver E.C."/>
            <person name="Weisblat D.A."/>
            <person name="Putnam N.H."/>
            <person name="Grigoriev I.V."/>
            <person name="Rokhsar D.S."/>
        </authorList>
    </citation>
    <scope>NUCLEOTIDE SEQUENCE</scope>
</reference>
<dbReference type="AlphaFoldDB" id="T1EUF5"/>
<proteinExistence type="predicted"/>
<accession>T1EUF5</accession>
<reference evidence="2" key="3">
    <citation type="submission" date="2015-06" db="UniProtKB">
        <authorList>
            <consortium name="EnsemblMetazoa"/>
        </authorList>
    </citation>
    <scope>IDENTIFICATION</scope>
</reference>
<dbReference type="Proteomes" id="UP000015101">
    <property type="component" value="Unassembled WGS sequence"/>
</dbReference>
<dbReference type="KEGG" id="hro:HELRODRAFT_163758"/>
<dbReference type="EnsemblMetazoa" id="HelroT163758">
    <property type="protein sequence ID" value="HelroP163758"/>
    <property type="gene ID" value="HelroG163758"/>
</dbReference>
<dbReference type="GeneID" id="20200205"/>
<name>T1EUF5_HELRO</name>
<keyword evidence="3" id="KW-1185">Reference proteome</keyword>
<dbReference type="HOGENOM" id="CLU_1385550_0_0_1"/>
<sequence length="197" mass="22257">MLPQRMSQADSQLMHGAGATIRACAKAEASACEYDLHSVHSSNDSLHNGLFEVERVRDACDTFLHKLAHPRWIAYESDEHSHPGINRTPVLRLCLFAFRPLLILELLFMICSHFDVKLYKCICEACLKEKLKNYYVLLHDSHLIAASCLIYEQTGLHTGLSKVLNDDLLLLDAKGHPYLHAKNVMLGYIQAVSSHFI</sequence>